<dbReference type="Pfam" id="PF14214">
    <property type="entry name" value="Helitron_like_N"/>
    <property type="match status" value="1"/>
</dbReference>
<keyword evidence="1" id="KW-0378">Hydrolase</keyword>
<name>A0A369JNW7_HYPMA</name>
<keyword evidence="1" id="KW-0547">Nucleotide-binding</keyword>
<reference evidence="5" key="1">
    <citation type="submission" date="2018-04" db="EMBL/GenBank/DDBJ databases">
        <title>Whole genome sequencing of Hypsizygus marmoreus.</title>
        <authorList>
            <person name="Choi I.-G."/>
            <person name="Min B."/>
            <person name="Kim J.-G."/>
            <person name="Kim S."/>
            <person name="Oh Y.-L."/>
            <person name="Kong W.-S."/>
            <person name="Park H."/>
            <person name="Jeong J."/>
            <person name="Song E.-S."/>
        </authorList>
    </citation>
    <scope>NUCLEOTIDE SEQUENCE [LARGE SCALE GENOMIC DNA]</scope>
    <source>
        <strain evidence="5">51987-8</strain>
    </source>
</reference>
<dbReference type="Gene3D" id="3.40.50.300">
    <property type="entry name" value="P-loop containing nucleotide triphosphate hydrolases"/>
    <property type="match status" value="1"/>
</dbReference>
<comment type="catalytic activity">
    <reaction evidence="1">
        <text>ATP + H2O = ADP + phosphate + H(+)</text>
        <dbReference type="Rhea" id="RHEA:13065"/>
        <dbReference type="ChEBI" id="CHEBI:15377"/>
        <dbReference type="ChEBI" id="CHEBI:15378"/>
        <dbReference type="ChEBI" id="CHEBI:30616"/>
        <dbReference type="ChEBI" id="CHEBI:43474"/>
        <dbReference type="ChEBI" id="CHEBI:456216"/>
        <dbReference type="EC" id="5.6.2.3"/>
    </reaction>
</comment>
<dbReference type="InterPro" id="IPR010285">
    <property type="entry name" value="DNA_helicase_pif1-like_DEAD"/>
</dbReference>
<feature type="domain" description="Helitron helicase-like" evidence="4">
    <location>
        <begin position="110"/>
        <end position="334"/>
    </location>
</feature>
<evidence type="ECO:0000256" key="2">
    <source>
        <dbReference type="SAM" id="MobiDB-lite"/>
    </source>
</evidence>
<comment type="similarity">
    <text evidence="1">Belongs to the helicase family.</text>
</comment>
<dbReference type="InParanoid" id="A0A369JNW7"/>
<dbReference type="GO" id="GO:0016887">
    <property type="term" value="F:ATP hydrolysis activity"/>
    <property type="evidence" value="ECO:0007669"/>
    <property type="project" value="RHEA"/>
</dbReference>
<keyword evidence="1" id="KW-0234">DNA repair</keyword>
<dbReference type="EC" id="5.6.2.3" evidence="1"/>
<feature type="compositionally biased region" description="Polar residues" evidence="2">
    <location>
        <begin position="606"/>
        <end position="618"/>
    </location>
</feature>
<dbReference type="SUPFAM" id="SSF52540">
    <property type="entry name" value="P-loop containing nucleoside triphosphate hydrolases"/>
    <property type="match status" value="1"/>
</dbReference>
<evidence type="ECO:0000313" key="5">
    <source>
        <dbReference type="EMBL" id="RDB21373.1"/>
    </source>
</evidence>
<dbReference type="GO" id="GO:0006281">
    <property type="term" value="P:DNA repair"/>
    <property type="evidence" value="ECO:0007669"/>
    <property type="project" value="UniProtKB-KW"/>
</dbReference>
<dbReference type="OrthoDB" id="3054702at2759"/>
<accession>A0A369JNW7</accession>
<evidence type="ECO:0000259" key="3">
    <source>
        <dbReference type="Pfam" id="PF05970"/>
    </source>
</evidence>
<dbReference type="InterPro" id="IPR051055">
    <property type="entry name" value="PIF1_helicase"/>
</dbReference>
<dbReference type="Pfam" id="PF05970">
    <property type="entry name" value="PIF1"/>
    <property type="match status" value="1"/>
</dbReference>
<evidence type="ECO:0000313" key="6">
    <source>
        <dbReference type="Proteomes" id="UP000076154"/>
    </source>
</evidence>
<comment type="cofactor">
    <cofactor evidence="1">
        <name>Mg(2+)</name>
        <dbReference type="ChEBI" id="CHEBI:18420"/>
    </cofactor>
</comment>
<dbReference type="InterPro" id="IPR025476">
    <property type="entry name" value="Helitron_helicase-like"/>
</dbReference>
<feature type="domain" description="DNA helicase Pif1-like DEAD-box helicase" evidence="3">
    <location>
        <begin position="950"/>
        <end position="1176"/>
    </location>
</feature>
<gene>
    <name evidence="5" type="ORF">Hypma_011904</name>
</gene>
<evidence type="ECO:0000259" key="4">
    <source>
        <dbReference type="Pfam" id="PF14214"/>
    </source>
</evidence>
<keyword evidence="1" id="KW-0347">Helicase</keyword>
<keyword evidence="6" id="KW-1185">Reference proteome</keyword>
<dbReference type="STRING" id="39966.A0A369JNW7"/>
<dbReference type="GO" id="GO:0006310">
    <property type="term" value="P:DNA recombination"/>
    <property type="evidence" value="ECO:0007669"/>
    <property type="project" value="UniProtKB-KW"/>
</dbReference>
<evidence type="ECO:0000256" key="1">
    <source>
        <dbReference type="RuleBase" id="RU363044"/>
    </source>
</evidence>
<protein>
    <recommendedName>
        <fullName evidence="1">ATP-dependent DNA helicase</fullName>
        <ecNumber evidence="1">5.6.2.3</ecNumber>
    </recommendedName>
</protein>
<dbReference type="PANTHER" id="PTHR47642">
    <property type="entry name" value="ATP-DEPENDENT DNA HELICASE"/>
    <property type="match status" value="1"/>
</dbReference>
<proteinExistence type="inferred from homology"/>
<dbReference type="GO" id="GO:0043139">
    <property type="term" value="F:5'-3' DNA helicase activity"/>
    <property type="evidence" value="ECO:0007669"/>
    <property type="project" value="UniProtKB-EC"/>
</dbReference>
<dbReference type="InterPro" id="IPR027417">
    <property type="entry name" value="P-loop_NTPase"/>
</dbReference>
<organism evidence="5 6">
    <name type="scientific">Hypsizygus marmoreus</name>
    <name type="common">White beech mushroom</name>
    <name type="synonym">Agaricus marmoreus</name>
    <dbReference type="NCBI Taxonomy" id="39966"/>
    <lineage>
        <taxon>Eukaryota</taxon>
        <taxon>Fungi</taxon>
        <taxon>Dikarya</taxon>
        <taxon>Basidiomycota</taxon>
        <taxon>Agaricomycotina</taxon>
        <taxon>Agaricomycetes</taxon>
        <taxon>Agaricomycetidae</taxon>
        <taxon>Agaricales</taxon>
        <taxon>Tricholomatineae</taxon>
        <taxon>Lyophyllaceae</taxon>
        <taxon>Hypsizygus</taxon>
    </lineage>
</organism>
<sequence>MDYDVIEPAIIPLQAHGVIDVSGDDVPDNDIMAHAFSNAVDDETRSEKYKIRRGSAFINEYARVDETTGQRYDGGPSDANHLLGTFPVLFPYGVGGFEVGRPDNVPYESHARWALQYADRRFRKDLHFVFQVFGVIQKRRVCRSASLQVKSKSFVHHQTQLKTLKPKDLLEASREETRRVPFSNSAVQALRTQLTAVRGRIPGTDESRTSVRSKIWGTTVMQNPANLWVTLNPSDTHDPIAQVLAGAEVDLDQFNATIGPTATQRSVNIANDPYASARYFHTIIRIILEEVFGVKNGIHAHKITRKEGIFGMVNSYIGTVEAQGRGSLHLHMLIWLKDSPTSAEMKAALQLDTFRDRIRAFIGANVRADLDGANTASVNAIPKVKNVSYSRPVDPRQPNYEANLKAKERSTARSVQLHKCEGGGRCLKPVGGRWVCKRRAPFPLAAEDWVNSEGEWGPKRTAAYLNNWNPTLLNLLHANHDIKLIMYSGETKNLSWYITNYATKKQMPSFNTSALLAKRLAFHYLQEKRTADILAMNKRLIQRCANTLSRNQELSAPEVISLLMGWGDRYESHFYTPIYWDNAVFALKTQFPELRTRRTYNRRESATSNNDGTENPQEPIQRIVVQDGEVRLKDQVKDYRYRGDALAETNFLDFFLNTYEGRTDIRTNDDADESRRHTFSEHVPYKEGAEKVSQCRIIRGEGHETLPNFIGQWFPRKDEPSTREFYCASMLFLLKPWSSLDCLKGVHGSFNDAFNEFIGGAPIRIRRIVENIQFYYDSCDSAKRRAEEEHHRTGGTIDIDDHIDVEPFTEATEDYVPDEVTELDIERARRDAECTRESYFGQQAVDTAIEVGIFNEDRPLTVYKQIATTAHRDDELQYNEWAKMLKAVTRNGPILQQEHTISPINNDGDRQRTTIPMHVANDETTAAVLPVDGPADDISRRISRERLSILNADQRRAYQIVEKQILARLRGENPPQLLMMIQGQGGTGKSLVINAITKTFEELGIADKLAKTASSGVAASLIGGETLHSWAGIPVRAADGDWTERGDARTSAKRLRNIKGKMMGLVDECSMVTKENLCLVSQSAGKILAGEYRNDSTLPFGAIDFLLTGDFHQFPPVMNKSGALYCDRPLTDKTRALIGREIFLQFKKVVILKEQKRIQDATWARILTNLRDGDCDGSDIEEICKLVLTNPACEVPDFESPEWNEPILVTSRHGVRQQWNAAALEKHCATSGQRLYVVQGEDTLGKTGNPLQAKHRILVVAMSTKSTGNVPEKVEIAVGMKAMVLLNIATEADVANGT</sequence>
<feature type="region of interest" description="Disordered" evidence="2">
    <location>
        <begin position="598"/>
        <end position="619"/>
    </location>
</feature>
<keyword evidence="1" id="KW-0067">ATP-binding</keyword>
<comment type="caution">
    <text evidence="5">The sequence shown here is derived from an EMBL/GenBank/DDBJ whole genome shotgun (WGS) entry which is preliminary data.</text>
</comment>
<dbReference type="GO" id="GO:0000723">
    <property type="term" value="P:telomere maintenance"/>
    <property type="evidence" value="ECO:0007669"/>
    <property type="project" value="InterPro"/>
</dbReference>
<dbReference type="Proteomes" id="UP000076154">
    <property type="component" value="Unassembled WGS sequence"/>
</dbReference>
<dbReference type="GO" id="GO:0005524">
    <property type="term" value="F:ATP binding"/>
    <property type="evidence" value="ECO:0007669"/>
    <property type="project" value="UniProtKB-KW"/>
</dbReference>
<keyword evidence="1" id="KW-0233">DNA recombination</keyword>
<keyword evidence="1" id="KW-0227">DNA damage</keyword>
<dbReference type="EMBL" id="LUEZ02000055">
    <property type="protein sequence ID" value="RDB21373.1"/>
    <property type="molecule type" value="Genomic_DNA"/>
</dbReference>